<protein>
    <recommendedName>
        <fullName evidence="4">Carboxypeptidase regulatory-like domain-containing protein</fullName>
    </recommendedName>
</protein>
<feature type="compositionally biased region" description="Acidic residues" evidence="1">
    <location>
        <begin position="16"/>
        <end position="25"/>
    </location>
</feature>
<dbReference type="EMBL" id="QUOU01000001">
    <property type="protein sequence ID" value="REL27693.1"/>
    <property type="molecule type" value="Genomic_DNA"/>
</dbReference>
<comment type="caution">
    <text evidence="2">The sequence shown here is derived from an EMBL/GenBank/DDBJ whole genome shotgun (WGS) entry which is preliminary data.</text>
</comment>
<proteinExistence type="predicted"/>
<feature type="region of interest" description="Disordered" evidence="1">
    <location>
        <begin position="1"/>
        <end position="73"/>
    </location>
</feature>
<dbReference type="RefSeq" id="WP_116008763.1">
    <property type="nucleotide sequence ID" value="NZ_QUOU01000001.1"/>
</dbReference>
<evidence type="ECO:0000313" key="2">
    <source>
        <dbReference type="EMBL" id="REL27693.1"/>
    </source>
</evidence>
<accession>A0A3E0TT98</accession>
<evidence type="ECO:0008006" key="4">
    <source>
        <dbReference type="Google" id="ProtNLM"/>
    </source>
</evidence>
<evidence type="ECO:0000313" key="3">
    <source>
        <dbReference type="Proteomes" id="UP000256478"/>
    </source>
</evidence>
<name>A0A3E0TT98_9GAMM</name>
<gene>
    <name evidence="2" type="ORF">DXX93_14760</name>
</gene>
<organism evidence="2 3">
    <name type="scientific">Thalassotalea euphylliae</name>
    <dbReference type="NCBI Taxonomy" id="1655234"/>
    <lineage>
        <taxon>Bacteria</taxon>
        <taxon>Pseudomonadati</taxon>
        <taxon>Pseudomonadota</taxon>
        <taxon>Gammaproteobacteria</taxon>
        <taxon>Alteromonadales</taxon>
        <taxon>Colwelliaceae</taxon>
        <taxon>Thalassotalea</taxon>
    </lineage>
</organism>
<dbReference type="AlphaFoldDB" id="A0A3E0TT98"/>
<dbReference type="OrthoDB" id="7025811at2"/>
<reference evidence="2 3" key="1">
    <citation type="submission" date="2018-08" db="EMBL/GenBank/DDBJ databases">
        <title>Thalassotalea euphylliae genome.</title>
        <authorList>
            <person name="Summers S."/>
            <person name="Rice S.A."/>
            <person name="Freckelton M.L."/>
            <person name="Nedved B.T."/>
            <person name="Hadfield M.G."/>
        </authorList>
    </citation>
    <scope>NUCLEOTIDE SEQUENCE [LARGE SCALE GENOMIC DNA]</scope>
    <source>
        <strain evidence="2 3">H1</strain>
    </source>
</reference>
<sequence length="139" mass="14911">MKPKDGKAITAVQPIDPEEVFEADEASPGKVAKVKAEQQQRQSGKYGVTPIVPFQGAAGSANQTENSEQEEAPSACLEIELVDEQDQPLAGEKYQVELPDGTMAKGTLDNKGYVKIAGFEPGNCQVSFPDIDSKAWEKA</sequence>
<evidence type="ECO:0000256" key="1">
    <source>
        <dbReference type="SAM" id="MobiDB-lite"/>
    </source>
</evidence>
<dbReference type="Proteomes" id="UP000256478">
    <property type="component" value="Unassembled WGS sequence"/>
</dbReference>